<evidence type="ECO:0000256" key="1">
    <source>
        <dbReference type="ARBA" id="ARBA00022490"/>
    </source>
</evidence>
<evidence type="ECO:0000313" key="3">
    <source>
        <dbReference type="Proteomes" id="UP000463983"/>
    </source>
</evidence>
<dbReference type="RefSeq" id="WP_161932137.1">
    <property type="nucleotide sequence ID" value="NZ_CP047901.1"/>
</dbReference>
<protein>
    <recommendedName>
        <fullName evidence="4">Gluconeogenesis factor</fullName>
    </recommendedName>
</protein>
<dbReference type="InterPro" id="IPR010119">
    <property type="entry name" value="Gluconeogen_factor"/>
</dbReference>
<reference evidence="3" key="1">
    <citation type="journal article" date="2020" name="Microorganisms">
        <title>Complete Genome of a Member of a New Bacterial Lineage in the Microgenomates Group Reveals an Unusual Nucleotide Composition Disparity Between Two Strands of DNA and Limited Metabolic Potential.</title>
        <authorList>
            <person name="Kadnikov V.V."/>
            <person name="Mardanov A.V."/>
            <person name="Beletsky A.V."/>
            <person name="Karnachuk O.V."/>
            <person name="Ravin N.V."/>
        </authorList>
    </citation>
    <scope>NUCLEOTIDE SEQUENCE [LARGE SCALE GENOMIC DNA]</scope>
</reference>
<dbReference type="InterPro" id="IPR002882">
    <property type="entry name" value="CofD"/>
</dbReference>
<keyword evidence="1" id="KW-0963">Cytoplasm</keyword>
<evidence type="ECO:0008006" key="4">
    <source>
        <dbReference type="Google" id="ProtNLM"/>
    </source>
</evidence>
<sequence length="337" mass="37897">MKQPNIVTFGGGTGSPVIIKSLIEAGFTNIKAISSATDSGGKTGSIRSDERDRVIAVCDLLRNLLALIPNHRHTKQLTTFTDLFSYTDGRNRNLGYTIYYALLEKYNNDFLSVQKHLEQLLSIRFAGTAIPVTLSPANLHFTTNSGKLFYGEHELDRQSMSKDSVKSIWLKPSVPATPLALEAISSADYLIYSPGSLYGSIIANFLPTGIIKALQQSSAHKILITNLVSTRNETHRFTPLDYLHLFRLYTRLDQPFDTIITPYLSTKEFNHRYPNIAHSYAQEHSHFLGWTKAQSNKLPSSIHVISANHFSITQKYSRLRHDPQKLGQILRKIISNH</sequence>
<dbReference type="EMBL" id="CP047901">
    <property type="protein sequence ID" value="QHO63779.1"/>
    <property type="molecule type" value="Genomic_DNA"/>
</dbReference>
<dbReference type="SUPFAM" id="SSF142338">
    <property type="entry name" value="CofD-like"/>
    <property type="match status" value="1"/>
</dbReference>
<gene>
    <name evidence="2" type="ORF">MICH65_0798</name>
</gene>
<proteinExistence type="predicted"/>
<dbReference type="PANTHER" id="PTHR30135:SF3">
    <property type="entry name" value="GLUCONEOGENESIS FACTOR-RELATED"/>
    <property type="match status" value="1"/>
</dbReference>
<accession>A0A857N8W5</accession>
<evidence type="ECO:0000313" key="2">
    <source>
        <dbReference type="EMBL" id="QHO63779.1"/>
    </source>
</evidence>
<keyword evidence="3" id="KW-1185">Reference proteome</keyword>
<dbReference type="Pfam" id="PF01933">
    <property type="entry name" value="CofD"/>
    <property type="match status" value="1"/>
</dbReference>
<dbReference type="Gene3D" id="3.40.50.10680">
    <property type="entry name" value="CofD-like domains"/>
    <property type="match status" value="1"/>
</dbReference>
<dbReference type="AlphaFoldDB" id="A0A857N8W5"/>
<dbReference type="InterPro" id="IPR038136">
    <property type="entry name" value="CofD-like_dom_sf"/>
</dbReference>
<dbReference type="Proteomes" id="UP000463983">
    <property type="component" value="Chromosome"/>
</dbReference>
<name>A0A857N8W5_9BACT</name>
<organism evidence="2 3">
    <name type="scientific">Candidatus Chazhemtobacterium aquaticus</name>
    <dbReference type="NCBI Taxonomy" id="2715735"/>
    <lineage>
        <taxon>Bacteria</taxon>
        <taxon>Candidatus Chazhemtobacteraceae</taxon>
        <taxon>Candidatus Chazhemtobacterium</taxon>
    </lineage>
</organism>
<dbReference type="GO" id="GO:0043743">
    <property type="term" value="F:LPPG:FO 2-phospho-L-lactate transferase activity"/>
    <property type="evidence" value="ECO:0007669"/>
    <property type="project" value="InterPro"/>
</dbReference>
<dbReference type="PANTHER" id="PTHR30135">
    <property type="entry name" value="UNCHARACTERIZED PROTEIN YVCK-RELATED"/>
    <property type="match status" value="1"/>
</dbReference>
<dbReference type="KEGG" id="caqa:MICH65_0798"/>